<dbReference type="PRINTS" id="PR01415">
    <property type="entry name" value="ANKYRIN"/>
</dbReference>
<evidence type="ECO:0000313" key="7">
    <source>
        <dbReference type="EMBL" id="OAP55332.1"/>
    </source>
</evidence>
<gene>
    <name evidence="7" type="ORF">AYL99_10305</name>
</gene>
<dbReference type="PANTHER" id="PTHR24180">
    <property type="entry name" value="CYCLIN-DEPENDENT KINASE INHIBITOR 2C-RELATED"/>
    <property type="match status" value="1"/>
</dbReference>
<evidence type="ECO:0000259" key="6">
    <source>
        <dbReference type="Pfam" id="PF24883"/>
    </source>
</evidence>
<feature type="repeat" description="ANK" evidence="3">
    <location>
        <begin position="985"/>
        <end position="1017"/>
    </location>
</feature>
<feature type="repeat" description="ANK" evidence="3">
    <location>
        <begin position="1117"/>
        <end position="1149"/>
    </location>
</feature>
<name>A0A178Z6K5_9EURO</name>
<dbReference type="RefSeq" id="XP_018688699.1">
    <property type="nucleotide sequence ID" value="XM_018841811.1"/>
</dbReference>
<feature type="compositionally biased region" description="Basic and acidic residues" evidence="4">
    <location>
        <begin position="975"/>
        <end position="985"/>
    </location>
</feature>
<evidence type="ECO:0000256" key="4">
    <source>
        <dbReference type="SAM" id="MobiDB-lite"/>
    </source>
</evidence>
<keyword evidence="2 3" id="KW-0040">ANK repeat</keyword>
<dbReference type="InterPro" id="IPR051637">
    <property type="entry name" value="Ank_repeat_dom-contain_49"/>
</dbReference>
<feature type="repeat" description="ANK" evidence="3">
    <location>
        <begin position="1018"/>
        <end position="1050"/>
    </location>
</feature>
<feature type="repeat" description="ANK" evidence="3">
    <location>
        <begin position="1051"/>
        <end position="1083"/>
    </location>
</feature>
<dbReference type="EMBL" id="LVYI01000011">
    <property type="protein sequence ID" value="OAP55332.1"/>
    <property type="molecule type" value="Genomic_DNA"/>
</dbReference>
<dbReference type="OrthoDB" id="194358at2759"/>
<proteinExistence type="predicted"/>
<comment type="caution">
    <text evidence="7">The sequence shown here is derived from an EMBL/GenBank/DDBJ whole genome shotgun (WGS) entry which is preliminary data.</text>
</comment>
<reference evidence="7 8" key="1">
    <citation type="submission" date="2016-04" db="EMBL/GenBank/DDBJ databases">
        <title>Draft genome of Fonsecaea erecta CBS 125763.</title>
        <authorList>
            <person name="Weiss V.A."/>
            <person name="Vicente V.A."/>
            <person name="Raittz R.T."/>
            <person name="Moreno L.F."/>
            <person name="De Souza E.M."/>
            <person name="Pedrosa F.O."/>
            <person name="Steffens M.B."/>
            <person name="Faoro H."/>
            <person name="Tadra-Sfeir M.Z."/>
            <person name="Najafzadeh M.J."/>
            <person name="Felipe M.S."/>
            <person name="Teixeira M."/>
            <person name="Sun J."/>
            <person name="Xi L."/>
            <person name="Gomes R."/>
            <person name="De Azevedo C.M."/>
            <person name="Salgado C.G."/>
            <person name="Da Silva M.B."/>
            <person name="Nascimento M.F."/>
            <person name="Queiroz-Telles F."/>
            <person name="Attili D.S."/>
            <person name="Gorbushina A."/>
        </authorList>
    </citation>
    <scope>NUCLEOTIDE SEQUENCE [LARGE SCALE GENOMIC DNA]</scope>
    <source>
        <strain evidence="7 8">CBS 125763</strain>
    </source>
</reference>
<feature type="repeat" description="ANK" evidence="3">
    <location>
        <begin position="1150"/>
        <end position="1182"/>
    </location>
</feature>
<feature type="repeat" description="ANK" evidence="3">
    <location>
        <begin position="919"/>
        <end position="951"/>
    </location>
</feature>
<dbReference type="SMART" id="SM00248">
    <property type="entry name" value="ANK"/>
    <property type="match status" value="9"/>
</dbReference>
<dbReference type="SUPFAM" id="SSF52540">
    <property type="entry name" value="P-loop containing nucleoside triphosphate hydrolases"/>
    <property type="match status" value="1"/>
</dbReference>
<dbReference type="PROSITE" id="PS50088">
    <property type="entry name" value="ANK_REPEAT"/>
    <property type="match status" value="8"/>
</dbReference>
<dbReference type="Gene3D" id="1.25.40.20">
    <property type="entry name" value="Ankyrin repeat-containing domain"/>
    <property type="match status" value="2"/>
</dbReference>
<evidence type="ECO:0000259" key="5">
    <source>
        <dbReference type="Pfam" id="PF06985"/>
    </source>
</evidence>
<feature type="domain" description="Nephrocystin 3-like N-terminal" evidence="6">
    <location>
        <begin position="311"/>
        <end position="485"/>
    </location>
</feature>
<dbReference type="InterPro" id="IPR056884">
    <property type="entry name" value="NPHP3-like_N"/>
</dbReference>
<dbReference type="PROSITE" id="PS50297">
    <property type="entry name" value="ANK_REP_REGION"/>
    <property type="match status" value="8"/>
</dbReference>
<dbReference type="Gene3D" id="3.40.50.300">
    <property type="entry name" value="P-loop containing nucleotide triphosphate hydrolases"/>
    <property type="match status" value="1"/>
</dbReference>
<dbReference type="InterPro" id="IPR036770">
    <property type="entry name" value="Ankyrin_rpt-contain_sf"/>
</dbReference>
<dbReference type="InterPro" id="IPR010730">
    <property type="entry name" value="HET"/>
</dbReference>
<evidence type="ECO:0000256" key="2">
    <source>
        <dbReference type="ARBA" id="ARBA00023043"/>
    </source>
</evidence>
<feature type="domain" description="Heterokaryon incompatibility" evidence="5">
    <location>
        <begin position="25"/>
        <end position="144"/>
    </location>
</feature>
<feature type="region of interest" description="Disordered" evidence="4">
    <location>
        <begin position="975"/>
        <end position="998"/>
    </location>
</feature>
<feature type="repeat" description="ANK" evidence="3">
    <location>
        <begin position="1084"/>
        <end position="1116"/>
    </location>
</feature>
<dbReference type="InterPro" id="IPR002110">
    <property type="entry name" value="Ankyrin_rpt"/>
</dbReference>
<evidence type="ECO:0000256" key="3">
    <source>
        <dbReference type="PROSITE-ProRule" id="PRU00023"/>
    </source>
</evidence>
<dbReference type="AlphaFoldDB" id="A0A178Z6K5"/>
<protein>
    <submittedName>
        <fullName evidence="7">Uncharacterized protein</fullName>
    </submittedName>
</protein>
<dbReference type="Proteomes" id="UP000078343">
    <property type="component" value="Unassembled WGS sequence"/>
</dbReference>
<dbReference type="Pfam" id="PF12796">
    <property type="entry name" value="Ank_2"/>
    <property type="match status" value="3"/>
</dbReference>
<accession>A0A178Z6K5</accession>
<dbReference type="PANTHER" id="PTHR24180:SF45">
    <property type="entry name" value="POLY [ADP-RIBOSE] POLYMERASE TANKYRASE"/>
    <property type="match status" value="1"/>
</dbReference>
<evidence type="ECO:0000313" key="8">
    <source>
        <dbReference type="Proteomes" id="UP000078343"/>
    </source>
</evidence>
<organism evidence="7 8">
    <name type="scientific">Fonsecaea erecta</name>
    <dbReference type="NCBI Taxonomy" id="1367422"/>
    <lineage>
        <taxon>Eukaryota</taxon>
        <taxon>Fungi</taxon>
        <taxon>Dikarya</taxon>
        <taxon>Ascomycota</taxon>
        <taxon>Pezizomycotina</taxon>
        <taxon>Eurotiomycetes</taxon>
        <taxon>Chaetothyriomycetidae</taxon>
        <taxon>Chaetothyriales</taxon>
        <taxon>Herpotrichiellaceae</taxon>
        <taxon>Fonsecaea</taxon>
    </lineage>
</organism>
<dbReference type="STRING" id="1367422.A0A178Z6K5"/>
<dbReference type="Pfam" id="PF24883">
    <property type="entry name" value="NPHP3_N"/>
    <property type="match status" value="1"/>
</dbReference>
<keyword evidence="1" id="KW-0677">Repeat</keyword>
<feature type="repeat" description="ANK" evidence="3">
    <location>
        <begin position="952"/>
        <end position="984"/>
    </location>
</feature>
<keyword evidence="8" id="KW-1185">Reference proteome</keyword>
<evidence type="ECO:0000256" key="1">
    <source>
        <dbReference type="ARBA" id="ARBA00022737"/>
    </source>
</evidence>
<dbReference type="SUPFAM" id="SSF48403">
    <property type="entry name" value="Ankyrin repeat"/>
    <property type="match status" value="1"/>
</dbReference>
<dbReference type="GeneID" id="30014473"/>
<sequence length="1257" mass="143289">MRLLEIGPGGKLSFTDDLTTNIPPYAILSHTWGSDKEEVTFRDLIEEKGKDKEGYSKIRFCADRAGKDGLQHFWIDTCCIDKKNLVELSEAIVSMFQWYADAQRCYVFLSDVSAYKRDDTRDNQIWECDFRKSRWFTRGWTLQELLAPSKVDFYSREGVRLGDKSTLGQVISEITGIPETALDGRQTLKDFTHAERLRWASHRETKKTEDGAYCLLGIFDVSMPVIYGEGNRALDRLKDEIAKACRRQLEDIGQDSVPSNSGNFVVRRQGPPANPTEERKLLKRREMVLASLRFKQMDSRRSTIDKAYSTTCQWLLEHPAYLEWNDPRQMHQHHGFFWIKGIPGAGKSTLMKFALAYADQKSSANEIVLSFFFNARGEMMEYSTIGMYRALLFQLLTKMTDLQDLLDGLDGSENQSQSPVWTIERLCELLSAAISRLGRRQVKCFIDALDECDEQQIQEMIDFFEELGETALEHGSQLFICFASRHYPTVIIPYGRQLTLENEGGHTRDLSRYIDSHLRAGKGRMIEEVRTEIRKKANGVFLWVVLVVPILNQEFKRGRIFAVKKKLHEIPAKLSDLFKDILRKDDANMDDLLLCLQWILFAKEPLQVREFYFAMLAGLHPESEYMTVWNSQMIEVDDMNRFVLNSSKGLAQLTRSEPPTVQFIHESVRDFLLKDNGLFELWPDLDDSKDFEGQSHQRLKSCCLNYSNITPASLLSFMNSSAKKMPNEEAERLHRYADQNLPFLRYAVQEVLWHADKAQANGVDQSDFIDTFQLAKWVWLDNLFTHRDHRHNLTVTLLYILAEKNLSNLIRIHPSNLSGFDVEDERYGLPVFAALATGSDQAVRALLKAQADERPTTSPIPNLYEQCYCHGNRPTNFPRDFTFSKRNGPLNAVGKHGDDNFLAFLCALSKFNIEQAGEDRRTPLSWAAGRGHSATVKILLEKGANLECKDKHNETPLSWAAKRGHKEMLRLLLKKGAERDSKDNSGRTPLSRAAEHGHKEVVQILLENGAERDFKDNSGGTPLSWAAERGNKEVVQLLLEKGANPDSKDNGGQTPLLWATVRGHKEVVQLLLEKGADRDSKDNSGRTPLLWATVRGYKEIVQLLLENGADPDFNDNSGRTPLLWATIRGYEEMIQLLLEKGADPDSKDNSGRTPLLWATIRGYREIVQLLLEKGAERDSKDNRGWTPLSWAAEYGRDEVVKLLSSHQKEVQNHGGITQKDPESCDIQYKPDTLNSGQRWSGMGIITSPTENTGQNFF</sequence>
<dbReference type="Pfam" id="PF06985">
    <property type="entry name" value="HET"/>
    <property type="match status" value="1"/>
</dbReference>
<dbReference type="InterPro" id="IPR027417">
    <property type="entry name" value="P-loop_NTPase"/>
</dbReference>